<evidence type="ECO:0000313" key="4">
    <source>
        <dbReference type="EMBL" id="MBB5821986.1"/>
    </source>
</evidence>
<dbReference type="GO" id="GO:0016747">
    <property type="term" value="F:acyltransferase activity, transferring groups other than amino-acyl groups"/>
    <property type="evidence" value="ECO:0007669"/>
    <property type="project" value="InterPro"/>
</dbReference>
<keyword evidence="4" id="KW-0687">Ribonucleoprotein</keyword>
<dbReference type="PROSITE" id="PS51186">
    <property type="entry name" value="GNAT"/>
    <property type="match status" value="1"/>
</dbReference>
<keyword evidence="4" id="KW-0689">Ribosomal protein</keyword>
<feature type="domain" description="N-acetyltransferase" evidence="3">
    <location>
        <begin position="3"/>
        <end position="156"/>
    </location>
</feature>
<dbReference type="Proteomes" id="UP000540685">
    <property type="component" value="Unassembled WGS sequence"/>
</dbReference>
<evidence type="ECO:0000256" key="1">
    <source>
        <dbReference type="ARBA" id="ARBA00022679"/>
    </source>
</evidence>
<organism evidence="4 5">
    <name type="scientific">Streptosporangium becharense</name>
    <dbReference type="NCBI Taxonomy" id="1816182"/>
    <lineage>
        <taxon>Bacteria</taxon>
        <taxon>Bacillati</taxon>
        <taxon>Actinomycetota</taxon>
        <taxon>Actinomycetes</taxon>
        <taxon>Streptosporangiales</taxon>
        <taxon>Streptosporangiaceae</taxon>
        <taxon>Streptosporangium</taxon>
    </lineage>
</organism>
<dbReference type="AlphaFoldDB" id="A0A7W9IJY1"/>
<evidence type="ECO:0000259" key="3">
    <source>
        <dbReference type="PROSITE" id="PS51186"/>
    </source>
</evidence>
<dbReference type="InterPro" id="IPR000182">
    <property type="entry name" value="GNAT_dom"/>
</dbReference>
<dbReference type="CDD" id="cd04301">
    <property type="entry name" value="NAT_SF"/>
    <property type="match status" value="1"/>
</dbReference>
<dbReference type="GO" id="GO:0005840">
    <property type="term" value="C:ribosome"/>
    <property type="evidence" value="ECO:0007669"/>
    <property type="project" value="UniProtKB-KW"/>
</dbReference>
<dbReference type="InterPro" id="IPR016181">
    <property type="entry name" value="Acyl_CoA_acyltransferase"/>
</dbReference>
<protein>
    <submittedName>
        <fullName evidence="4">Ribosomal protein S18 acetylase RimI-like enzyme</fullName>
    </submittedName>
</protein>
<dbReference type="InterPro" id="IPR050832">
    <property type="entry name" value="Bact_Acetyltransf"/>
</dbReference>
<dbReference type="EMBL" id="JACHMP010000001">
    <property type="protein sequence ID" value="MBB5821986.1"/>
    <property type="molecule type" value="Genomic_DNA"/>
</dbReference>
<sequence length="164" mass="18883">MRPRLRRYRWSDLESVWALHQICLAQVGLAPGDGVYYEDDFPRIHEVYLADRGDFLVGEIPGGRIVSMGGLRRIDDTTAEMCRMRVHPEFQRRGFGAQMVVALEERAAELGYARLRGDTTLNQPAAMEMYRKFGWREIRREERGGCVVIYGEKNLEPAMSTLTQ</sequence>
<accession>A0A7W9IJY1</accession>
<evidence type="ECO:0000313" key="5">
    <source>
        <dbReference type="Proteomes" id="UP000540685"/>
    </source>
</evidence>
<keyword evidence="5" id="KW-1185">Reference proteome</keyword>
<dbReference type="RefSeq" id="WP_184540862.1">
    <property type="nucleotide sequence ID" value="NZ_JACHMP010000001.1"/>
</dbReference>
<gene>
    <name evidence="4" type="ORF">F4562_005048</name>
</gene>
<dbReference type="Gene3D" id="3.40.630.30">
    <property type="match status" value="1"/>
</dbReference>
<reference evidence="4 5" key="1">
    <citation type="submission" date="2020-08" db="EMBL/GenBank/DDBJ databases">
        <title>Sequencing the genomes of 1000 actinobacteria strains.</title>
        <authorList>
            <person name="Klenk H.-P."/>
        </authorList>
    </citation>
    <scope>NUCLEOTIDE SEQUENCE [LARGE SCALE GENOMIC DNA]</scope>
    <source>
        <strain evidence="4 5">DSM 46887</strain>
    </source>
</reference>
<dbReference type="Pfam" id="PF00583">
    <property type="entry name" value="Acetyltransf_1"/>
    <property type="match status" value="1"/>
</dbReference>
<keyword evidence="2" id="KW-0012">Acyltransferase</keyword>
<comment type="caution">
    <text evidence="4">The sequence shown here is derived from an EMBL/GenBank/DDBJ whole genome shotgun (WGS) entry which is preliminary data.</text>
</comment>
<evidence type="ECO:0000256" key="2">
    <source>
        <dbReference type="ARBA" id="ARBA00023315"/>
    </source>
</evidence>
<name>A0A7W9IJY1_9ACTN</name>
<dbReference type="SUPFAM" id="SSF55729">
    <property type="entry name" value="Acyl-CoA N-acyltransferases (Nat)"/>
    <property type="match status" value="1"/>
</dbReference>
<dbReference type="PANTHER" id="PTHR43877">
    <property type="entry name" value="AMINOALKYLPHOSPHONATE N-ACETYLTRANSFERASE-RELATED-RELATED"/>
    <property type="match status" value="1"/>
</dbReference>
<proteinExistence type="predicted"/>
<keyword evidence="1" id="KW-0808">Transferase</keyword>